<name>A0A850H6M5_9SPHN</name>
<evidence type="ECO:0000256" key="1">
    <source>
        <dbReference type="SAM" id="MobiDB-lite"/>
    </source>
</evidence>
<dbReference type="AlphaFoldDB" id="A0A850H6M5"/>
<gene>
    <name evidence="3" type="ORF">HUV48_07345</name>
</gene>
<reference evidence="3 4" key="1">
    <citation type="submission" date="2020-06" db="EMBL/GenBank/DDBJ databases">
        <title>Altererythrobacter sp. HHU K3-1.</title>
        <authorList>
            <person name="Zhang D."/>
            <person name="Xue H."/>
        </authorList>
    </citation>
    <scope>NUCLEOTIDE SEQUENCE [LARGE SCALE GENOMIC DNA]</scope>
    <source>
        <strain evidence="3 4">HHU K3-1</strain>
    </source>
</reference>
<feature type="compositionally biased region" description="Basic and acidic residues" evidence="1">
    <location>
        <begin position="168"/>
        <end position="181"/>
    </location>
</feature>
<feature type="region of interest" description="Disordered" evidence="1">
    <location>
        <begin position="145"/>
        <end position="181"/>
    </location>
</feature>
<evidence type="ECO:0000259" key="2">
    <source>
        <dbReference type="Pfam" id="PF03354"/>
    </source>
</evidence>
<dbReference type="EMBL" id="JABWGV010000002">
    <property type="protein sequence ID" value="NVD44835.1"/>
    <property type="molecule type" value="Genomic_DNA"/>
</dbReference>
<feature type="compositionally biased region" description="Polar residues" evidence="1">
    <location>
        <begin position="146"/>
        <end position="161"/>
    </location>
</feature>
<protein>
    <recommendedName>
        <fullName evidence="2">Terminase large subunit-like ATPase domain-containing protein</fullName>
    </recommendedName>
</protein>
<comment type="caution">
    <text evidence="3">The sequence shown here is derived from an EMBL/GenBank/DDBJ whole genome shotgun (WGS) entry which is preliminary data.</text>
</comment>
<dbReference type="PANTHER" id="PTHR41287">
    <property type="match status" value="1"/>
</dbReference>
<sequence length="181" mass="19862">MSTAQSVIEFIAKLPITIGADAGKPFVVRDFQQAFIRDIYRENEDGSRPVRTGILSGARKIGKSTLASVIALAHTIGPVAELNGEVILAANTREQASIVFNEIARMVRMNPYLAQLIEVVPSTKRAYVKRSDIPGAGSVIKVISADAQSQPNQNPRSLSKPSKTKRGNKYEHERDTLFFRP</sequence>
<dbReference type="PANTHER" id="PTHR41287:SF1">
    <property type="entry name" value="PROTEIN YMFN"/>
    <property type="match status" value="1"/>
</dbReference>
<proteinExistence type="predicted"/>
<accession>A0A850H6M5</accession>
<organism evidence="3 4">
    <name type="scientific">Qipengyuania atrilutea</name>
    <dbReference type="NCBI Taxonomy" id="2744473"/>
    <lineage>
        <taxon>Bacteria</taxon>
        <taxon>Pseudomonadati</taxon>
        <taxon>Pseudomonadota</taxon>
        <taxon>Alphaproteobacteria</taxon>
        <taxon>Sphingomonadales</taxon>
        <taxon>Erythrobacteraceae</taxon>
        <taxon>Qipengyuania</taxon>
    </lineage>
</organism>
<dbReference type="Gene3D" id="3.40.50.300">
    <property type="entry name" value="P-loop containing nucleotide triphosphate hydrolases"/>
    <property type="match status" value="1"/>
</dbReference>
<dbReference type="InterPro" id="IPR046461">
    <property type="entry name" value="TerL_ATPase"/>
</dbReference>
<keyword evidence="4" id="KW-1185">Reference proteome</keyword>
<dbReference type="InterPro" id="IPR005021">
    <property type="entry name" value="Terminase_largesu-like"/>
</dbReference>
<dbReference type="InterPro" id="IPR027417">
    <property type="entry name" value="P-loop_NTPase"/>
</dbReference>
<evidence type="ECO:0000313" key="4">
    <source>
        <dbReference type="Proteomes" id="UP000561438"/>
    </source>
</evidence>
<dbReference type="RefSeq" id="WP_176267130.1">
    <property type="nucleotide sequence ID" value="NZ_JABWGV010000002.1"/>
</dbReference>
<evidence type="ECO:0000313" key="3">
    <source>
        <dbReference type="EMBL" id="NVD44835.1"/>
    </source>
</evidence>
<feature type="domain" description="Terminase large subunit-like ATPase" evidence="2">
    <location>
        <begin position="31"/>
        <end position="154"/>
    </location>
</feature>
<dbReference type="Proteomes" id="UP000561438">
    <property type="component" value="Unassembled WGS sequence"/>
</dbReference>
<dbReference type="Pfam" id="PF03354">
    <property type="entry name" value="TerL_ATPase"/>
    <property type="match status" value="1"/>
</dbReference>